<keyword evidence="3" id="KW-0238">DNA-binding</keyword>
<evidence type="ECO:0000256" key="1">
    <source>
        <dbReference type="ARBA" id="ARBA00010466"/>
    </source>
</evidence>
<dbReference type="SUPFAM" id="SSF46785">
    <property type="entry name" value="Winged helix' DNA-binding domain"/>
    <property type="match status" value="1"/>
</dbReference>
<dbReference type="Gene3D" id="3.40.50.1360">
    <property type="match status" value="1"/>
</dbReference>
<dbReference type="InterPro" id="IPR036388">
    <property type="entry name" value="WH-like_DNA-bd_sf"/>
</dbReference>
<dbReference type="EMBL" id="JAGGLM010000016">
    <property type="protein sequence ID" value="MBP2033515.1"/>
    <property type="molecule type" value="Genomic_DNA"/>
</dbReference>
<dbReference type="InterPro" id="IPR048715">
    <property type="entry name" value="CggR_N"/>
</dbReference>
<name>A0ABS4KV79_9CLOT</name>
<dbReference type="InterPro" id="IPR007324">
    <property type="entry name" value="Sugar-bd_dom_put"/>
</dbReference>
<keyword evidence="4" id="KW-0804">Transcription</keyword>
<proteinExistence type="inferred from homology"/>
<evidence type="ECO:0000259" key="6">
    <source>
        <dbReference type="Pfam" id="PF21715"/>
    </source>
</evidence>
<dbReference type="Pfam" id="PF21715">
    <property type="entry name" value="CggR_N"/>
    <property type="match status" value="1"/>
</dbReference>
<keyword evidence="8" id="KW-1185">Reference proteome</keyword>
<evidence type="ECO:0000256" key="4">
    <source>
        <dbReference type="ARBA" id="ARBA00023163"/>
    </source>
</evidence>
<dbReference type="InterPro" id="IPR051054">
    <property type="entry name" value="SorC_transcr_regulators"/>
</dbReference>
<evidence type="ECO:0000256" key="2">
    <source>
        <dbReference type="ARBA" id="ARBA00023015"/>
    </source>
</evidence>
<dbReference type="InterPro" id="IPR037171">
    <property type="entry name" value="NagB/RpiA_transferase-like"/>
</dbReference>
<evidence type="ECO:0000313" key="7">
    <source>
        <dbReference type="EMBL" id="MBP2033515.1"/>
    </source>
</evidence>
<keyword evidence="2" id="KW-0805">Transcription regulation</keyword>
<sequence length="343" mass="37890">MEEVLKLQKRIVPELVELLEKRYNILRTIYYNEPVGRRVLASNLGIGERIVRTEINFLKAQGFIEINTPGMTITKDGEEIIDKLKDSIHELRGLSEIEDFIKDSFKLRRVIVVPGDCDDDRTIMSEIGRAAANYLKEVLKDNSIVAITGGSTIKQVVDNMSRVTSFKNILVVPARGGMGANVETQANTLSARLAKKLEGNYKLFHVPDNLSDTAINAIKKEKSIQDVLKYIYNADILIYGVGRACKMARRRGLTEEKINSIKTDGGVGEAFGYYFDKKGDVVYSTPSVGIKNDEIGKINTLIAVAGGSSKAEAILSTEINNYNGVLITDEGAAKKIVELINSQ</sequence>
<dbReference type="SUPFAM" id="SSF100950">
    <property type="entry name" value="NagB/RpiA/CoA transferase-like"/>
    <property type="match status" value="1"/>
</dbReference>
<reference evidence="7 8" key="1">
    <citation type="submission" date="2021-03" db="EMBL/GenBank/DDBJ databases">
        <title>Genomic Encyclopedia of Type Strains, Phase IV (KMG-IV): sequencing the most valuable type-strain genomes for metagenomic binning, comparative biology and taxonomic classification.</title>
        <authorList>
            <person name="Goeker M."/>
        </authorList>
    </citation>
    <scope>NUCLEOTIDE SEQUENCE [LARGE SCALE GENOMIC DNA]</scope>
    <source>
        <strain evidence="7 8">DSM 28783</strain>
    </source>
</reference>
<dbReference type="Proteomes" id="UP001519307">
    <property type="component" value="Unassembled WGS sequence"/>
</dbReference>
<comment type="caution">
    <text evidence="7">The sequence shown here is derived from an EMBL/GenBank/DDBJ whole genome shotgun (WGS) entry which is preliminary data.</text>
</comment>
<dbReference type="Gene3D" id="1.10.10.10">
    <property type="entry name" value="Winged helix-like DNA-binding domain superfamily/Winged helix DNA-binding domain"/>
    <property type="match status" value="1"/>
</dbReference>
<organism evidence="7 8">
    <name type="scientific">Clostridium algifaecis</name>
    <dbReference type="NCBI Taxonomy" id="1472040"/>
    <lineage>
        <taxon>Bacteria</taxon>
        <taxon>Bacillati</taxon>
        <taxon>Bacillota</taxon>
        <taxon>Clostridia</taxon>
        <taxon>Eubacteriales</taxon>
        <taxon>Clostridiaceae</taxon>
        <taxon>Clostridium</taxon>
    </lineage>
</organism>
<evidence type="ECO:0000313" key="8">
    <source>
        <dbReference type="Proteomes" id="UP001519307"/>
    </source>
</evidence>
<evidence type="ECO:0000259" key="5">
    <source>
        <dbReference type="Pfam" id="PF04198"/>
    </source>
</evidence>
<accession>A0ABS4KV79</accession>
<protein>
    <submittedName>
        <fullName evidence="7">Central glycolytic genes regulator</fullName>
    </submittedName>
</protein>
<feature type="domain" description="CggR N-terminal DNA binding" evidence="6">
    <location>
        <begin position="19"/>
        <end position="87"/>
    </location>
</feature>
<dbReference type="InterPro" id="IPR036390">
    <property type="entry name" value="WH_DNA-bd_sf"/>
</dbReference>
<feature type="domain" description="Sugar-binding" evidence="5">
    <location>
        <begin position="91"/>
        <end position="337"/>
    </location>
</feature>
<dbReference type="PANTHER" id="PTHR34294">
    <property type="entry name" value="TRANSCRIPTIONAL REGULATOR-RELATED"/>
    <property type="match status" value="1"/>
</dbReference>
<gene>
    <name evidence="7" type="ORF">J2Z42_002218</name>
</gene>
<evidence type="ECO:0000256" key="3">
    <source>
        <dbReference type="ARBA" id="ARBA00023125"/>
    </source>
</evidence>
<comment type="similarity">
    <text evidence="1">Belongs to the SorC transcriptional regulatory family.</text>
</comment>
<dbReference type="Pfam" id="PF04198">
    <property type="entry name" value="Sugar-bind"/>
    <property type="match status" value="1"/>
</dbReference>
<dbReference type="PANTHER" id="PTHR34294:SF5">
    <property type="entry name" value="CENTRAL GLYCOLYTIC GENES REGULATOR"/>
    <property type="match status" value="1"/>
</dbReference>
<dbReference type="RefSeq" id="WP_209702760.1">
    <property type="nucleotide sequence ID" value="NZ_JAGGLM010000016.1"/>
</dbReference>